<name>A0A918URB4_9BACT</name>
<keyword evidence="1" id="KW-0472">Membrane</keyword>
<keyword evidence="1" id="KW-0812">Transmembrane</keyword>
<dbReference type="EMBL" id="BMWX01000003">
    <property type="protein sequence ID" value="GGZ28961.1"/>
    <property type="molecule type" value="Genomic_DNA"/>
</dbReference>
<proteinExistence type="predicted"/>
<protein>
    <submittedName>
        <fullName evidence="2">Uncharacterized protein</fullName>
    </submittedName>
</protein>
<feature type="transmembrane region" description="Helical" evidence="1">
    <location>
        <begin position="53"/>
        <end position="79"/>
    </location>
</feature>
<dbReference type="RefSeq" id="WP_018472826.1">
    <property type="nucleotide sequence ID" value="NZ_BMWX01000003.1"/>
</dbReference>
<gene>
    <name evidence="2" type="ORF">GCM10007049_22560</name>
</gene>
<reference evidence="2" key="1">
    <citation type="journal article" date="2014" name="Int. J. Syst. Evol. Microbiol.">
        <title>Complete genome sequence of Corynebacterium casei LMG S-19264T (=DSM 44701T), isolated from a smear-ripened cheese.</title>
        <authorList>
            <consortium name="US DOE Joint Genome Institute (JGI-PGF)"/>
            <person name="Walter F."/>
            <person name="Albersmeier A."/>
            <person name="Kalinowski J."/>
            <person name="Ruckert C."/>
        </authorList>
    </citation>
    <scope>NUCLEOTIDE SEQUENCE</scope>
    <source>
        <strain evidence="2">KCTC 12368</strain>
    </source>
</reference>
<accession>A0A918URB4</accession>
<evidence type="ECO:0000256" key="1">
    <source>
        <dbReference type="SAM" id="Phobius"/>
    </source>
</evidence>
<dbReference type="Proteomes" id="UP000619457">
    <property type="component" value="Unassembled WGS sequence"/>
</dbReference>
<comment type="caution">
    <text evidence="2">The sequence shown here is derived from an EMBL/GenBank/DDBJ whole genome shotgun (WGS) entry which is preliminary data.</text>
</comment>
<reference evidence="2" key="2">
    <citation type="submission" date="2020-09" db="EMBL/GenBank/DDBJ databases">
        <authorList>
            <person name="Sun Q."/>
            <person name="Kim S."/>
        </authorList>
    </citation>
    <scope>NUCLEOTIDE SEQUENCE</scope>
    <source>
        <strain evidence="2">KCTC 12368</strain>
    </source>
</reference>
<sequence>MENQVPYFPPHQQPMTLGEWIVTLLISAIPMVGIISLIIWASGSTTNIHKKTYAKAALIIYAIMGVASLILFVIIPMILLNSDLSHYDY</sequence>
<keyword evidence="1" id="KW-1133">Transmembrane helix</keyword>
<dbReference type="AlphaFoldDB" id="A0A918URB4"/>
<evidence type="ECO:0000313" key="3">
    <source>
        <dbReference type="Proteomes" id="UP000619457"/>
    </source>
</evidence>
<evidence type="ECO:0000313" key="2">
    <source>
        <dbReference type="EMBL" id="GGZ28961.1"/>
    </source>
</evidence>
<keyword evidence="3" id="KW-1185">Reference proteome</keyword>
<organism evidence="2 3">
    <name type="scientific">Echinicola pacifica</name>
    <dbReference type="NCBI Taxonomy" id="346377"/>
    <lineage>
        <taxon>Bacteria</taxon>
        <taxon>Pseudomonadati</taxon>
        <taxon>Bacteroidota</taxon>
        <taxon>Cytophagia</taxon>
        <taxon>Cytophagales</taxon>
        <taxon>Cyclobacteriaceae</taxon>
        <taxon>Echinicola</taxon>
    </lineage>
</organism>
<feature type="transmembrane region" description="Helical" evidence="1">
    <location>
        <begin position="20"/>
        <end position="41"/>
    </location>
</feature>